<dbReference type="InterPro" id="IPR051048">
    <property type="entry name" value="Peptidase_S8/S53_subtilisin"/>
</dbReference>
<dbReference type="InterPro" id="IPR015500">
    <property type="entry name" value="Peptidase_S8_subtilisin-rel"/>
</dbReference>
<dbReference type="Pfam" id="PF00082">
    <property type="entry name" value="Peptidase_S8"/>
    <property type="match status" value="1"/>
</dbReference>
<dbReference type="InterPro" id="IPR000209">
    <property type="entry name" value="Peptidase_S8/S53_dom"/>
</dbReference>
<sequence length="2178" mass="242267">MKRNFIFLLLIYILGLSTTVYSQSKTSLEEVTFNGNAVKLPENADAYFQNQRLSRTSNQSAYVILQFYQIPNREKRSNLLNNGIILNDYLGNNAYLTEINSFNARVDLSSIRSIINLTDLQKLDPLLLKSELPKYAISGKHSIQLDVLFFSGVNTQKVQSDLEGLGAESINFSPYFNKVRCQIDIKELKRLNAFSWLKYAAPIPPKVEKDDFIGKTMVGQDALMGYMGIDQMLTGNGITVGIWDQDVEPHLDFNGRVTSHELEDHLFAHGNHVAGIMAGRGLVDPFGVGIAHDVKIESWNFNIGRNGLTTGDEMMGAALNNDVSITQNSYGIPHPGGFLWPYIQSDAELDLVTWTQPHVLHVFSSGNSRGSFQYGTSSKTAKNILTVGALTQTGAMSDFSSWGPVDDGRHGPHITAKGVDVYSCSFFNDYELMDGTSQATPLVSGVAIQLYELYKRENDELPRADLIKGVLCNTASDLGDVGPDFAYGFGEMNALRAAKVVKNNHFESGELETGEKETYKIWVPEGTGQLKVMLTWSDYPSIPFTSNTLINDLDLTVVKNGETTLPLVLDAAYPSKLATNKEDHLNNIEQVVIDLPQSGYYEFVVDGTSIPFGPQNYSITWDFVEKGVTLLSPVGGESYISDNSMMIYWSAPQNNTEGFVVQISEDNGANYQTVAELGSKARNYTYATPSEAKGDLKVRVINGKYFDQSGASFSIIGRPIITANSSNGISWSAISGATSYEVMRIEDGEMKVVEEVTSTQYSPEPGQYWYAVRAINKEKNIVGLRSKAIDLSVKGAISNFPFDEGFDDGQSNYISIEKSDQGNATINYDTETNSHYLKFEGGLTGATFYGDGTTQEVWNANPSFISTAKLNTEIPDGIQSLLFTLDAKLAYSVSRNQSIFRVYVNGQPISDIKGESYFIGSETALLKRDKMYFDLSSFLGGPIEIELKAICRYPSGVIAWAPEGDQVGIDNLHLSEKAEFDIALLEIEHPNHSLRLKEAELKFLIANIGSQDLSAFDFSFEIYKNGLINQRADETFTTSLSSFETKNYTFIALGDFSEEDALYYVKGKAEHSGDSNIENNTLQGSGFFNFGDIVPMAANDYTQTSTVSDEIIFTDGGTRIFNYPDNTRSVHNFVPSDPNKKVKVEFTSLQLEERYDYLYVFEGTDAKGDPIAILNGSLSQNKETTFTSTVNGGALSFLFYSDEAVNEEGWIATVTQEEHTIDYDAGITSILHPVTHLGLTDVEKVVVSVSNFGKEDISSFKIAYTINGGEPKIQEVDRLIEAGRSADIEFDEADVFNTFGVQYEVKAYTILENDEVERNDSTSVRFKSDYEPALGFGGVYITNVTMGDINQTSGDFMYEDYSNQELKINYGETVELIVTKNDGSGAGKYWIDWNFNGKFDEDEGFEFEPINPRQMKGVIDPPYDVAPGKKRLRIRVLSFGDMDPEGIVFTGEVEDYSILLEGEAPIHDLAIKRIDMEEFVTPDNYEIPVVIENKTSNTESYQLKLYIDDVEKEVLDINDHAGRETKEILFSSVKLEQSTTKIHVEIISSTDEVPTNDSIFRTINVQPLNTVFAYNILGAEGVYPGPISFHMQNIKQPRNIKQVNGFYVYAGTIAKNKWYNSSTGGLLSTIDPFTGEIDNIGFSDIELRDMCYSEPKDKLYGMAYYTAEIYSIDKLTGASTLEGTLSNAAIKTITCDISGLLYGMDNLGNIYIIDDEDWTTTKISTLPIYTGTSPHPHLFFDHNIGKMYLASRDNQLTTDYYQIWEVDPWSGALKEGAVNEGLSKAIGFSMYYDKEIAESLHSINSVKIQGLTSFGTIDEVNKEVKLIPAKQMNIEELTLQFSISPGAKLYYKGQKMEFSSVYDLTAPIVVEVRSYDNSHSSLWTIECLPPLNDEAEIQAYDIAVAMNNDLTEDLIGEVSSNKISIDAHKEDDLTNAFVSIEKANKSIILIGTDTLITDETMVNHANNFMLKVVSEDQSKTNYYTVSTAKPENDNAVLESFMILADLNENVSEDIYAEIVDQEIFFDESLFDIEGELIISFKLSTGAMMTHNQWIQVSGEDKVALTEGVQFEVISEDKLSNETYSVKKKESTDPDPTALITLSEDVINVFPNPTIGDVKIRHQEAGTIFVMDLNGNKVLVKELGMNQKELDLNHLSSGMYIIRFEGQTSELWLTKLIVK</sequence>
<dbReference type="InterPro" id="IPR008979">
    <property type="entry name" value="Galactose-bd-like_sf"/>
</dbReference>
<feature type="active site" description="Charge relay system" evidence="5">
    <location>
        <position position="437"/>
    </location>
</feature>
<dbReference type="InterPro" id="IPR023828">
    <property type="entry name" value="Peptidase_S8_Ser-AS"/>
</dbReference>
<reference evidence="7 8" key="1">
    <citation type="submission" date="2021-05" db="EMBL/GenBank/DDBJ databases">
        <title>Comparative genomic studies on the polysaccharide-degrading batcterial strains of the Flammeovirga genus.</title>
        <authorList>
            <person name="Zewei F."/>
            <person name="Zheng Z."/>
            <person name="Yu L."/>
            <person name="Ruyue G."/>
            <person name="Yanhong M."/>
            <person name="Yuanyuan C."/>
            <person name="Jingyan G."/>
            <person name="Wenjun H."/>
        </authorList>
    </citation>
    <scope>NUCLEOTIDE SEQUENCE [LARGE SCALE GENOMIC DNA]</scope>
    <source>
        <strain evidence="7 8">NBRC:100898</strain>
    </source>
</reference>
<dbReference type="InterPro" id="IPR036852">
    <property type="entry name" value="Peptidase_S8/S53_dom_sf"/>
</dbReference>
<dbReference type="PROSITE" id="PS51892">
    <property type="entry name" value="SUBTILASE"/>
    <property type="match status" value="1"/>
</dbReference>
<dbReference type="SUPFAM" id="SSF101898">
    <property type="entry name" value="NHL repeat"/>
    <property type="match status" value="1"/>
</dbReference>
<dbReference type="NCBIfam" id="TIGR04183">
    <property type="entry name" value="Por_Secre_tail"/>
    <property type="match status" value="1"/>
</dbReference>
<dbReference type="Proteomes" id="UP000678679">
    <property type="component" value="Chromosome 1"/>
</dbReference>
<keyword evidence="2 5" id="KW-0378">Hydrolase</keyword>
<evidence type="ECO:0000256" key="2">
    <source>
        <dbReference type="ARBA" id="ARBA00022801"/>
    </source>
</evidence>
<dbReference type="SMART" id="SM00042">
    <property type="entry name" value="CUB"/>
    <property type="match status" value="1"/>
</dbReference>
<evidence type="ECO:0000313" key="8">
    <source>
        <dbReference type="Proteomes" id="UP000678679"/>
    </source>
</evidence>
<evidence type="ECO:0000256" key="1">
    <source>
        <dbReference type="ARBA" id="ARBA00022670"/>
    </source>
</evidence>
<dbReference type="InterPro" id="IPR045474">
    <property type="entry name" value="GEVED"/>
</dbReference>
<evidence type="ECO:0000259" key="6">
    <source>
        <dbReference type="SMART" id="SM00042"/>
    </source>
</evidence>
<dbReference type="PANTHER" id="PTHR43399">
    <property type="entry name" value="SUBTILISIN-RELATED"/>
    <property type="match status" value="1"/>
</dbReference>
<dbReference type="SUPFAM" id="SSF49785">
    <property type="entry name" value="Galactose-binding domain-like"/>
    <property type="match status" value="1"/>
</dbReference>
<evidence type="ECO:0000256" key="4">
    <source>
        <dbReference type="ARBA" id="ARBA00023157"/>
    </source>
</evidence>
<dbReference type="PROSITE" id="PS00138">
    <property type="entry name" value="SUBTILASE_SER"/>
    <property type="match status" value="1"/>
</dbReference>
<dbReference type="Pfam" id="PF20009">
    <property type="entry name" value="GEVED"/>
    <property type="match status" value="1"/>
</dbReference>
<accession>A0AAX1N811</accession>
<dbReference type="PRINTS" id="PR00723">
    <property type="entry name" value="SUBTILISIN"/>
</dbReference>
<feature type="active site" description="Charge relay system" evidence="5">
    <location>
        <position position="244"/>
    </location>
</feature>
<dbReference type="PANTHER" id="PTHR43399:SF5">
    <property type="entry name" value="PEPTIDASE S8 FAMILY WITH PROTEASE-ASSOCIATED DOMAIN"/>
    <property type="match status" value="1"/>
</dbReference>
<keyword evidence="3 5" id="KW-0720">Serine protease</keyword>
<dbReference type="EMBL" id="CP076132">
    <property type="protein sequence ID" value="QWG03604.1"/>
    <property type="molecule type" value="Genomic_DNA"/>
</dbReference>
<protein>
    <submittedName>
        <fullName evidence="7">S8 family serine peptidase</fullName>
    </submittedName>
</protein>
<dbReference type="GO" id="GO:0006508">
    <property type="term" value="P:proteolysis"/>
    <property type="evidence" value="ECO:0007669"/>
    <property type="project" value="UniProtKB-KW"/>
</dbReference>
<gene>
    <name evidence="7" type="ORF">KMW28_08485</name>
</gene>
<dbReference type="SUPFAM" id="SSF52743">
    <property type="entry name" value="Subtilisin-like"/>
    <property type="match status" value="1"/>
</dbReference>
<dbReference type="KEGG" id="fya:KMW28_08485"/>
<keyword evidence="8" id="KW-1185">Reference proteome</keyword>
<dbReference type="SUPFAM" id="SSF49854">
    <property type="entry name" value="Spermadhesin, CUB domain"/>
    <property type="match status" value="1"/>
</dbReference>
<proteinExistence type="inferred from homology"/>
<dbReference type="Pfam" id="PF18962">
    <property type="entry name" value="Por_Secre_tail"/>
    <property type="match status" value="1"/>
</dbReference>
<dbReference type="Gene3D" id="2.60.120.290">
    <property type="entry name" value="Spermadhesin, CUB domain"/>
    <property type="match status" value="1"/>
</dbReference>
<dbReference type="InterPro" id="IPR000859">
    <property type="entry name" value="CUB_dom"/>
</dbReference>
<keyword evidence="4" id="KW-1015">Disulfide bond</keyword>
<dbReference type="InterPro" id="IPR026444">
    <property type="entry name" value="Secre_tail"/>
</dbReference>
<feature type="domain" description="CUB" evidence="6">
    <location>
        <begin position="1108"/>
        <end position="1217"/>
    </location>
</feature>
<dbReference type="CDD" id="cd00041">
    <property type="entry name" value="CUB"/>
    <property type="match status" value="1"/>
</dbReference>
<dbReference type="Gene3D" id="3.40.50.200">
    <property type="entry name" value="Peptidase S8/S53 domain"/>
    <property type="match status" value="1"/>
</dbReference>
<evidence type="ECO:0000313" key="7">
    <source>
        <dbReference type="EMBL" id="QWG03604.1"/>
    </source>
</evidence>
<organism evidence="7 8">
    <name type="scientific">Flammeovirga yaeyamensis</name>
    <dbReference type="NCBI Taxonomy" id="367791"/>
    <lineage>
        <taxon>Bacteria</taxon>
        <taxon>Pseudomonadati</taxon>
        <taxon>Bacteroidota</taxon>
        <taxon>Cytophagia</taxon>
        <taxon>Cytophagales</taxon>
        <taxon>Flammeovirgaceae</taxon>
        <taxon>Flammeovirga</taxon>
    </lineage>
</organism>
<keyword evidence="1 5" id="KW-0645">Protease</keyword>
<dbReference type="Gene3D" id="2.60.40.2340">
    <property type="match status" value="1"/>
</dbReference>
<dbReference type="RefSeq" id="WP_169664603.1">
    <property type="nucleotide sequence ID" value="NZ_CP076132.1"/>
</dbReference>
<evidence type="ECO:0000256" key="5">
    <source>
        <dbReference type="PROSITE-ProRule" id="PRU01240"/>
    </source>
</evidence>
<dbReference type="Gene3D" id="2.60.120.380">
    <property type="match status" value="1"/>
</dbReference>
<name>A0AAX1N811_9BACT</name>
<evidence type="ECO:0000256" key="3">
    <source>
        <dbReference type="ARBA" id="ARBA00022825"/>
    </source>
</evidence>
<dbReference type="GO" id="GO:0004252">
    <property type="term" value="F:serine-type endopeptidase activity"/>
    <property type="evidence" value="ECO:0007669"/>
    <property type="project" value="UniProtKB-UniRule"/>
</dbReference>
<dbReference type="InterPro" id="IPR035914">
    <property type="entry name" value="Sperma_CUB_dom_sf"/>
</dbReference>
<feature type="active site" description="Charge relay system" evidence="5">
    <location>
        <position position="269"/>
    </location>
</feature>
<comment type="similarity">
    <text evidence="5">Belongs to the peptidase S8 family.</text>
</comment>